<gene>
    <name evidence="1" type="ORF">MOOKMAHM_00022</name>
</gene>
<protein>
    <submittedName>
        <fullName evidence="1">Uncharacterized protein</fullName>
    </submittedName>
</protein>
<organism evidence="1">
    <name type="scientific">Candidatus Methanogaster sp. ANME-2c ERB4</name>
    <dbReference type="NCBI Taxonomy" id="2759911"/>
    <lineage>
        <taxon>Archaea</taxon>
        <taxon>Methanobacteriati</taxon>
        <taxon>Methanobacteriota</taxon>
        <taxon>Stenosarchaea group</taxon>
        <taxon>Methanomicrobia</taxon>
        <taxon>Methanosarcinales</taxon>
        <taxon>ANME-2 cluster</taxon>
        <taxon>Candidatus Methanogasteraceae</taxon>
        <taxon>Candidatus Methanogaster</taxon>
    </lineage>
</organism>
<accession>A0A7G9Y6L9</accession>
<proteinExistence type="predicted"/>
<evidence type="ECO:0000313" key="1">
    <source>
        <dbReference type="EMBL" id="QNO43653.1"/>
    </source>
</evidence>
<dbReference type="AlphaFoldDB" id="A0A7G9Y6L9"/>
<sequence>MLQKTERFKGNITLQYHIYWKTIKTDDDLTDLIGRLARMRGVIDLQWVTTWADDRVVLRLQKKLSHYFRIEKIENQERWYFFHNSFRLFLLDMTAESRPSVFDRARDLKFYLELAEKCAKSPEASYWAWEELYYRVSAEEHETVPKLASQERFRSQFIAFRPIDAILKDIGLAMRSVATRKDPVAFTRLVLAGAEITERGFYIESASIIPLLLDLDKKQIAIEYVRDGNRFRIDTTEALRVSLKLKDVGMIEEARRVFELAEPLDLLAASAPIEGDPHDKNIPLLKAWAEASVQFLDLDKIIETLRKIRRGTDRFERIDAETAGCSRTRCSSRWVFPC</sequence>
<dbReference type="EMBL" id="MT630848">
    <property type="protein sequence ID" value="QNO43653.1"/>
    <property type="molecule type" value="Genomic_DNA"/>
</dbReference>
<name>A0A7G9Y6L9_9EURY</name>
<reference evidence="1" key="1">
    <citation type="submission" date="2020-06" db="EMBL/GenBank/DDBJ databases">
        <title>Unique genomic features of the anaerobic methanotrophic archaea.</title>
        <authorList>
            <person name="Chadwick G.L."/>
            <person name="Skennerton C.T."/>
            <person name="Laso-Perez R."/>
            <person name="Leu A.O."/>
            <person name="Speth D.R."/>
            <person name="Yu H."/>
            <person name="Morgan-Lang C."/>
            <person name="Hatzenpichler R."/>
            <person name="Goudeau D."/>
            <person name="Malmstrom R."/>
            <person name="Brazelton W.J."/>
            <person name="Woyke T."/>
            <person name="Hallam S.J."/>
            <person name="Tyson G.W."/>
            <person name="Wegener G."/>
            <person name="Boetius A."/>
            <person name="Orphan V."/>
        </authorList>
    </citation>
    <scope>NUCLEOTIDE SEQUENCE</scope>
</reference>